<dbReference type="PANTHER" id="PTHR33116">
    <property type="entry name" value="REVERSE TRANSCRIPTASE ZINC-BINDING DOMAIN-CONTAINING PROTEIN-RELATED-RELATED"/>
    <property type="match status" value="1"/>
</dbReference>
<dbReference type="PANTHER" id="PTHR33116:SF78">
    <property type="entry name" value="OS12G0587133 PROTEIN"/>
    <property type="match status" value="1"/>
</dbReference>
<dbReference type="AlphaFoldDB" id="A0AAV9DWP0"/>
<organism evidence="1 2">
    <name type="scientific">Acorus calamus</name>
    <name type="common">Sweet flag</name>
    <dbReference type="NCBI Taxonomy" id="4465"/>
    <lineage>
        <taxon>Eukaryota</taxon>
        <taxon>Viridiplantae</taxon>
        <taxon>Streptophyta</taxon>
        <taxon>Embryophyta</taxon>
        <taxon>Tracheophyta</taxon>
        <taxon>Spermatophyta</taxon>
        <taxon>Magnoliopsida</taxon>
        <taxon>Liliopsida</taxon>
        <taxon>Acoraceae</taxon>
        <taxon>Acorus</taxon>
    </lineage>
</organism>
<reference evidence="1" key="1">
    <citation type="journal article" date="2023" name="Nat. Commun.">
        <title>Diploid and tetraploid genomes of Acorus and the evolution of monocots.</title>
        <authorList>
            <person name="Ma L."/>
            <person name="Liu K.W."/>
            <person name="Li Z."/>
            <person name="Hsiao Y.Y."/>
            <person name="Qi Y."/>
            <person name="Fu T."/>
            <person name="Tang G.D."/>
            <person name="Zhang D."/>
            <person name="Sun W.H."/>
            <person name="Liu D.K."/>
            <person name="Li Y."/>
            <person name="Chen G.Z."/>
            <person name="Liu X.D."/>
            <person name="Liao X.Y."/>
            <person name="Jiang Y.T."/>
            <person name="Yu X."/>
            <person name="Hao Y."/>
            <person name="Huang J."/>
            <person name="Zhao X.W."/>
            <person name="Ke S."/>
            <person name="Chen Y.Y."/>
            <person name="Wu W.L."/>
            <person name="Hsu J.L."/>
            <person name="Lin Y.F."/>
            <person name="Huang M.D."/>
            <person name="Li C.Y."/>
            <person name="Huang L."/>
            <person name="Wang Z.W."/>
            <person name="Zhao X."/>
            <person name="Zhong W.Y."/>
            <person name="Peng D.H."/>
            <person name="Ahmad S."/>
            <person name="Lan S."/>
            <person name="Zhang J.S."/>
            <person name="Tsai W.C."/>
            <person name="Van de Peer Y."/>
            <person name="Liu Z.J."/>
        </authorList>
    </citation>
    <scope>NUCLEOTIDE SEQUENCE</scope>
    <source>
        <strain evidence="1">CP</strain>
    </source>
</reference>
<reference evidence="1" key="2">
    <citation type="submission" date="2023-06" db="EMBL/GenBank/DDBJ databases">
        <authorList>
            <person name="Ma L."/>
            <person name="Liu K.-W."/>
            <person name="Li Z."/>
            <person name="Hsiao Y.-Y."/>
            <person name="Qi Y."/>
            <person name="Fu T."/>
            <person name="Tang G."/>
            <person name="Zhang D."/>
            <person name="Sun W.-H."/>
            <person name="Liu D.-K."/>
            <person name="Li Y."/>
            <person name="Chen G.-Z."/>
            <person name="Liu X.-D."/>
            <person name="Liao X.-Y."/>
            <person name="Jiang Y.-T."/>
            <person name="Yu X."/>
            <person name="Hao Y."/>
            <person name="Huang J."/>
            <person name="Zhao X.-W."/>
            <person name="Ke S."/>
            <person name="Chen Y.-Y."/>
            <person name="Wu W.-L."/>
            <person name="Hsu J.-L."/>
            <person name="Lin Y.-F."/>
            <person name="Huang M.-D."/>
            <person name="Li C.-Y."/>
            <person name="Huang L."/>
            <person name="Wang Z.-W."/>
            <person name="Zhao X."/>
            <person name="Zhong W.-Y."/>
            <person name="Peng D.-H."/>
            <person name="Ahmad S."/>
            <person name="Lan S."/>
            <person name="Zhang J.-S."/>
            <person name="Tsai W.-C."/>
            <person name="Van De Peer Y."/>
            <person name="Liu Z.-J."/>
        </authorList>
    </citation>
    <scope>NUCLEOTIDE SEQUENCE</scope>
    <source>
        <strain evidence="1">CP</strain>
        <tissue evidence="1">Leaves</tissue>
    </source>
</reference>
<evidence type="ECO:0000313" key="2">
    <source>
        <dbReference type="Proteomes" id="UP001180020"/>
    </source>
</evidence>
<name>A0AAV9DWP0_ACOCL</name>
<dbReference type="EMBL" id="JAUJYO010000011">
    <property type="protein sequence ID" value="KAK1305369.1"/>
    <property type="molecule type" value="Genomic_DNA"/>
</dbReference>
<proteinExistence type="predicted"/>
<comment type="caution">
    <text evidence="1">The sequence shown here is derived from an EMBL/GenBank/DDBJ whole genome shotgun (WGS) entry which is preliminary data.</text>
</comment>
<gene>
    <name evidence="1" type="ORF">QJS10_CPB11g01696</name>
</gene>
<dbReference type="Proteomes" id="UP001180020">
    <property type="component" value="Unassembled WGS sequence"/>
</dbReference>
<sequence>MVLPIAPLKEKPHVTPIPVILTVDHIDGGSDSTNSMAVPVSINDDAMVEASLEHKSDPPPLMLSDPWAALSSTSDKGKDITLQIVLHPESVDTNFTAPRSKSKKKEAVSRGHIGRYIDTHYNVSHLSFADDLMLFTDCSASSAKGFAIPKKTINTIHKILRRFLWSGDSTNCKQCAVKWDLVCSPRSEGGLGLKSLLDWNTASLGVRFWEIASNHPSLWAQWIRRRYLRKENLWNASEVSSSSSLWRKILSSKSWVRSLTQYVIFEGHSINIWDDPWLHGFGLRHHFHNQTLLLWGPINQAKKLEEQGQIF</sequence>
<keyword evidence="2" id="KW-1185">Reference proteome</keyword>
<protein>
    <submittedName>
        <fullName evidence="1">Ribonuclease H protein</fullName>
    </submittedName>
</protein>
<accession>A0AAV9DWP0</accession>
<evidence type="ECO:0000313" key="1">
    <source>
        <dbReference type="EMBL" id="KAK1305369.1"/>
    </source>
</evidence>